<dbReference type="OrthoDB" id="9813729at2"/>
<dbReference type="PANTHER" id="PTHR33908:SF11">
    <property type="entry name" value="MEMBRANE PROTEIN"/>
    <property type="match status" value="1"/>
</dbReference>
<feature type="transmembrane region" description="Helical" evidence="8">
    <location>
        <begin position="158"/>
        <end position="182"/>
    </location>
</feature>
<evidence type="ECO:0000256" key="3">
    <source>
        <dbReference type="ARBA" id="ARBA00022676"/>
    </source>
</evidence>
<feature type="transmembrane region" description="Helical" evidence="8">
    <location>
        <begin position="58"/>
        <end position="85"/>
    </location>
</feature>
<dbReference type="EMBL" id="VORB01000001">
    <property type="protein sequence ID" value="TXC85370.1"/>
    <property type="molecule type" value="Genomic_DNA"/>
</dbReference>
<evidence type="ECO:0000256" key="1">
    <source>
        <dbReference type="ARBA" id="ARBA00004651"/>
    </source>
</evidence>
<feature type="transmembrane region" description="Helical" evidence="8">
    <location>
        <begin position="297"/>
        <end position="314"/>
    </location>
</feature>
<keyword evidence="4 10" id="KW-0808">Transferase</keyword>
<feature type="transmembrane region" description="Helical" evidence="8">
    <location>
        <begin position="194"/>
        <end position="214"/>
    </location>
</feature>
<keyword evidence="2" id="KW-1003">Cell membrane</keyword>
<proteinExistence type="predicted"/>
<feature type="transmembrane region" description="Helical" evidence="8">
    <location>
        <begin position="321"/>
        <end position="339"/>
    </location>
</feature>
<dbReference type="InterPro" id="IPR038731">
    <property type="entry name" value="RgtA/B/C-like"/>
</dbReference>
<evidence type="ECO:0000256" key="6">
    <source>
        <dbReference type="ARBA" id="ARBA00022989"/>
    </source>
</evidence>
<dbReference type="AlphaFoldDB" id="A0A5C6VK01"/>
<gene>
    <name evidence="10" type="ORF">FRX97_01730</name>
</gene>
<evidence type="ECO:0000313" key="11">
    <source>
        <dbReference type="Proteomes" id="UP000321168"/>
    </source>
</evidence>
<feature type="transmembrane region" description="Helical" evidence="8">
    <location>
        <begin position="272"/>
        <end position="291"/>
    </location>
</feature>
<sequence length="494" mass="56531">MWENIKSHRLAYFLILLSLLISIFLALTVELGNDEVYYVLYIKYPALSYFDHPGVLGWLGWIFTLGGTIITDFTVRLGPIIFSVLNQIIIYRWLLRRNGTSSAVNGLLIFNASLYLFLIAGVFLLPDSFQLSFWLLSLLFWEKAENTGSTTPTVLGGVLGALALATKYHAVCLPAGLLLYYLVHNRKRIISTQFILYCFLFSLGLIPTILWNSMNDWASFSFHGDRVGFLENGINLNSLGAFFAGQLLYYNPIIILVLFLTLFNRGNKTKAAWLLYSGLALFLISTVLALSKTTLPHWTGPAFIGITVWLALNMREKKRKLLFAGLIFNAAILLGGWYITNYGSNLGSKKGDKLGKNDPTQDLFGWRQLGANYQLWLAENPEFSKTSLLSLNWFPAGHIEHYVRPKNQPLICVGPRKNTHEFVRLNQRFNSPENSNQYLFFHQSNGFHDRLEKLPNRYVPVKKLIRFPIYRSGKKIRYHDLYLIEYQEDILSSY</sequence>
<keyword evidence="5 8" id="KW-0812">Transmembrane</keyword>
<keyword evidence="6 8" id="KW-1133">Transmembrane helix</keyword>
<evidence type="ECO:0000256" key="5">
    <source>
        <dbReference type="ARBA" id="ARBA00022692"/>
    </source>
</evidence>
<keyword evidence="3" id="KW-0328">Glycosyltransferase</keyword>
<dbReference type="Proteomes" id="UP000321168">
    <property type="component" value="Unassembled WGS sequence"/>
</dbReference>
<evidence type="ECO:0000259" key="9">
    <source>
        <dbReference type="Pfam" id="PF13231"/>
    </source>
</evidence>
<accession>A0A5C6VK01</accession>
<protein>
    <submittedName>
        <fullName evidence="10">Glycosyltransferase family 39 protein</fullName>
    </submittedName>
</protein>
<organism evidence="10 11">
    <name type="scientific">Luteibaculum oceani</name>
    <dbReference type="NCBI Taxonomy" id="1294296"/>
    <lineage>
        <taxon>Bacteria</taxon>
        <taxon>Pseudomonadati</taxon>
        <taxon>Bacteroidota</taxon>
        <taxon>Flavobacteriia</taxon>
        <taxon>Flavobacteriales</taxon>
        <taxon>Luteibaculaceae</taxon>
        <taxon>Luteibaculum</taxon>
    </lineage>
</organism>
<dbReference type="GO" id="GO:0016763">
    <property type="term" value="F:pentosyltransferase activity"/>
    <property type="evidence" value="ECO:0007669"/>
    <property type="project" value="TreeGrafter"/>
</dbReference>
<keyword evidence="11" id="KW-1185">Reference proteome</keyword>
<dbReference type="Pfam" id="PF13231">
    <property type="entry name" value="PMT_2"/>
    <property type="match status" value="1"/>
</dbReference>
<feature type="transmembrane region" description="Helical" evidence="8">
    <location>
        <begin position="12"/>
        <end position="29"/>
    </location>
</feature>
<evidence type="ECO:0000256" key="7">
    <source>
        <dbReference type="ARBA" id="ARBA00023136"/>
    </source>
</evidence>
<comment type="caution">
    <text evidence="10">The sequence shown here is derived from an EMBL/GenBank/DDBJ whole genome shotgun (WGS) entry which is preliminary data.</text>
</comment>
<name>A0A5C6VK01_9FLAO</name>
<evidence type="ECO:0000256" key="2">
    <source>
        <dbReference type="ARBA" id="ARBA00022475"/>
    </source>
</evidence>
<feature type="domain" description="Glycosyltransferase RgtA/B/C/D-like" evidence="9">
    <location>
        <begin position="51"/>
        <end position="211"/>
    </location>
</feature>
<feature type="transmembrane region" description="Helical" evidence="8">
    <location>
        <begin position="234"/>
        <end position="260"/>
    </location>
</feature>
<dbReference type="GO" id="GO:0005886">
    <property type="term" value="C:plasma membrane"/>
    <property type="evidence" value="ECO:0007669"/>
    <property type="project" value="UniProtKB-SubCell"/>
</dbReference>
<dbReference type="GO" id="GO:0009103">
    <property type="term" value="P:lipopolysaccharide biosynthetic process"/>
    <property type="evidence" value="ECO:0007669"/>
    <property type="project" value="UniProtKB-ARBA"/>
</dbReference>
<dbReference type="InterPro" id="IPR050297">
    <property type="entry name" value="LipidA_mod_glycosyltrf_83"/>
</dbReference>
<feature type="transmembrane region" description="Helical" evidence="8">
    <location>
        <begin position="106"/>
        <end position="125"/>
    </location>
</feature>
<evidence type="ECO:0000256" key="4">
    <source>
        <dbReference type="ARBA" id="ARBA00022679"/>
    </source>
</evidence>
<dbReference type="RefSeq" id="WP_147012741.1">
    <property type="nucleotide sequence ID" value="NZ_VORB01000001.1"/>
</dbReference>
<dbReference type="PANTHER" id="PTHR33908">
    <property type="entry name" value="MANNOSYLTRANSFERASE YKCB-RELATED"/>
    <property type="match status" value="1"/>
</dbReference>
<evidence type="ECO:0000313" key="10">
    <source>
        <dbReference type="EMBL" id="TXC85370.1"/>
    </source>
</evidence>
<reference evidence="10 11" key="1">
    <citation type="submission" date="2019-08" db="EMBL/GenBank/DDBJ databases">
        <title>Genome of Luteibaculum oceani JCM 18817.</title>
        <authorList>
            <person name="Bowman J.P."/>
        </authorList>
    </citation>
    <scope>NUCLEOTIDE SEQUENCE [LARGE SCALE GENOMIC DNA]</scope>
    <source>
        <strain evidence="10 11">JCM 18817</strain>
    </source>
</reference>
<keyword evidence="7 8" id="KW-0472">Membrane</keyword>
<comment type="subcellular location">
    <subcellularLocation>
        <location evidence="1">Cell membrane</location>
        <topology evidence="1">Multi-pass membrane protein</topology>
    </subcellularLocation>
</comment>
<evidence type="ECO:0000256" key="8">
    <source>
        <dbReference type="SAM" id="Phobius"/>
    </source>
</evidence>